<dbReference type="SMART" id="SM00368">
    <property type="entry name" value="LRR_RI"/>
    <property type="match status" value="12"/>
</dbReference>
<feature type="domain" description="NACHT" evidence="7">
    <location>
        <begin position="64"/>
        <end position="199"/>
    </location>
</feature>
<dbReference type="Ensembl" id="ENSSORT00005024549.1">
    <property type="protein sequence ID" value="ENSSORP00005023849.1"/>
    <property type="gene ID" value="ENSSORG00005011519.1"/>
</dbReference>
<dbReference type="Gene3D" id="3.40.50.300">
    <property type="entry name" value="P-loop containing nucleotide triphosphate hydrolases"/>
    <property type="match status" value="1"/>
</dbReference>
<dbReference type="GO" id="GO:0005524">
    <property type="term" value="F:ATP binding"/>
    <property type="evidence" value="ECO:0007669"/>
    <property type="project" value="UniProtKB-KW"/>
</dbReference>
<sequence>AQVSLDYFPCALSDFQQHCVKGNYYFYSGSYSVYCTSLNVGYDVIYDPSPSDQAIHTLLPGGGETVILVGSEGSGKTTALQKLLVDWSKGEHLQHFSYVFYLKLSEINLLDGMLTLEALLHLQHGYLPPLSVSLCQQKPEDVLFIFDELDQYKHSVDPSDHSLCSDPSQATSVSCLVASLLHGSLLKGASCLVASRPTACLKFLSGSQVKVLGFLKPEREAFFKGFFTDPAVANNALMHMEKTLGFYDFCTSPRFCWTVCSVYKLLTDSGEKLPDTLSQLFVQILACLIQKLTLKKELIRDIVLALSRMASHCAVGQHSSCTKEEMNSFGFEPALASQAQVNAFLQVHGDPESDRCGFSFHSQLIQDFILAVSFFLDKSTSEGADNMLKKHKHHAKFLDIFMSALSEPIQRRPLETLLGEFNSDLVLDFRCWLNHMCETTLQDFNEQKHCHCFHLLYQMQNEHLVKEIINPSTRFGISYANLNLQDYVALNYVVTQLGETEQLNLYGAQNLTEEIAEILAPAMTLSHKIQLSQCSLSDGAVSHLASALAKGITRKLNLNNTRLGDAQFRSLCTGLRDCKLHKLNLRACKLTEASCGYLASVLMSGTSQLCVLDLSCNDIGDQGMRKLCQGLRSPHCKLQDIELQWCLFTAASMEDLSTALCSGQSQLRKLNLSRNPTGDSGMKALCKCLQHPHCKLQSLTLFDNELTGACCAHIMEALMSEHCPLLDLSVNEIDHEGALLLCKALKRPGCPVEKLCMVGCGLTEEVFIELASLLRHGSPPLKSLSVPVNKVGDKGLKHLWEAIAYPSCLLEELDVDLTGLTDACVEDMCAAIRASKTMRSVVLSNNLLTDASVPVLVQLMQDSPNMQEMNLKYNDFSEDVFEMMDECEKIRY</sequence>
<dbReference type="InterPro" id="IPR027417">
    <property type="entry name" value="P-loop_NTPase"/>
</dbReference>
<keyword evidence="6" id="KW-0067">ATP-binding</keyword>
<dbReference type="InterPro" id="IPR001611">
    <property type="entry name" value="Leu-rich_rpt"/>
</dbReference>
<dbReference type="SUPFAM" id="SSF52047">
    <property type="entry name" value="RNI-like"/>
    <property type="match status" value="1"/>
</dbReference>
<evidence type="ECO:0000256" key="4">
    <source>
        <dbReference type="ARBA" id="ARBA00022737"/>
    </source>
</evidence>
<keyword evidence="4" id="KW-0677">Repeat</keyword>
<keyword evidence="3" id="KW-0963">Cytoplasm</keyword>
<protein>
    <submittedName>
        <fullName evidence="8">Si:ch73-233m11.2</fullName>
    </submittedName>
</protein>
<dbReference type="InParanoid" id="A0A673A3N2"/>
<dbReference type="PROSITE" id="PS50837">
    <property type="entry name" value="NACHT"/>
    <property type="match status" value="1"/>
</dbReference>
<dbReference type="PANTHER" id="PTHR45690">
    <property type="entry name" value="NACHT, LRR AND PYD DOMAINS-CONTAINING PROTEIN 12"/>
    <property type="match status" value="1"/>
</dbReference>
<evidence type="ECO:0000256" key="1">
    <source>
        <dbReference type="ARBA" id="ARBA00004496"/>
    </source>
</evidence>
<evidence type="ECO:0000259" key="7">
    <source>
        <dbReference type="PROSITE" id="PS50837"/>
    </source>
</evidence>
<keyword evidence="5" id="KW-0547">Nucleotide-binding</keyword>
<reference evidence="8" key="3">
    <citation type="submission" date="2025-09" db="UniProtKB">
        <authorList>
            <consortium name="Ensembl"/>
        </authorList>
    </citation>
    <scope>IDENTIFICATION</scope>
</reference>
<dbReference type="Pfam" id="PF05729">
    <property type="entry name" value="NACHT"/>
    <property type="match status" value="1"/>
</dbReference>
<reference evidence="8" key="2">
    <citation type="submission" date="2025-08" db="UniProtKB">
        <authorList>
            <consortium name="Ensembl"/>
        </authorList>
    </citation>
    <scope>IDENTIFICATION</scope>
</reference>
<dbReference type="AlphaFoldDB" id="A0A673A3N2"/>
<dbReference type="InterPro" id="IPR050637">
    <property type="entry name" value="NLRP_innate_immun_reg"/>
</dbReference>
<evidence type="ECO:0000313" key="9">
    <source>
        <dbReference type="Proteomes" id="UP000472271"/>
    </source>
</evidence>
<keyword evidence="9" id="KW-1185">Reference proteome</keyword>
<dbReference type="FunCoup" id="A0A673A3N2">
    <property type="interactions" value="43"/>
</dbReference>
<evidence type="ECO:0000256" key="3">
    <source>
        <dbReference type="ARBA" id="ARBA00022490"/>
    </source>
</evidence>
<comment type="subcellular location">
    <subcellularLocation>
        <location evidence="1">Cytoplasm</location>
    </subcellularLocation>
</comment>
<evidence type="ECO:0000256" key="6">
    <source>
        <dbReference type="ARBA" id="ARBA00022840"/>
    </source>
</evidence>
<reference evidence="8" key="1">
    <citation type="submission" date="2019-06" db="EMBL/GenBank/DDBJ databases">
        <authorList>
            <consortium name="Wellcome Sanger Institute Data Sharing"/>
        </authorList>
    </citation>
    <scope>NUCLEOTIDE SEQUENCE [LARGE SCALE GENOMIC DNA]</scope>
</reference>
<proteinExistence type="inferred from homology"/>
<dbReference type="InterPro" id="IPR032675">
    <property type="entry name" value="LRR_dom_sf"/>
</dbReference>
<dbReference type="InterPro" id="IPR007111">
    <property type="entry name" value="NACHT_NTPase"/>
</dbReference>
<evidence type="ECO:0000256" key="5">
    <source>
        <dbReference type="ARBA" id="ARBA00022741"/>
    </source>
</evidence>
<dbReference type="SUPFAM" id="SSF52540">
    <property type="entry name" value="P-loop containing nucleoside triphosphate hydrolases"/>
    <property type="match status" value="1"/>
</dbReference>
<comment type="similarity">
    <text evidence="2">Belongs to the NLRP family.</text>
</comment>
<evidence type="ECO:0000256" key="2">
    <source>
        <dbReference type="ARBA" id="ARBA00008665"/>
    </source>
</evidence>
<accession>A0A673A3N2</accession>
<name>A0A673A3N2_9TELE</name>
<organism evidence="8 9">
    <name type="scientific">Sphaeramia orbicularis</name>
    <name type="common">orbiculate cardinalfish</name>
    <dbReference type="NCBI Taxonomy" id="375764"/>
    <lineage>
        <taxon>Eukaryota</taxon>
        <taxon>Metazoa</taxon>
        <taxon>Chordata</taxon>
        <taxon>Craniata</taxon>
        <taxon>Vertebrata</taxon>
        <taxon>Euteleostomi</taxon>
        <taxon>Actinopterygii</taxon>
        <taxon>Neopterygii</taxon>
        <taxon>Teleostei</taxon>
        <taxon>Neoteleostei</taxon>
        <taxon>Acanthomorphata</taxon>
        <taxon>Gobiaria</taxon>
        <taxon>Kurtiformes</taxon>
        <taxon>Apogonoidei</taxon>
        <taxon>Apogonidae</taxon>
        <taxon>Apogoninae</taxon>
        <taxon>Sphaeramia</taxon>
    </lineage>
</organism>
<evidence type="ECO:0000313" key="8">
    <source>
        <dbReference type="Ensembl" id="ENSSORP00005023849.1"/>
    </source>
</evidence>
<dbReference type="Proteomes" id="UP000472271">
    <property type="component" value="Chromosome 7"/>
</dbReference>
<gene>
    <name evidence="8" type="primary">si:ch73-233m11.2</name>
</gene>
<dbReference type="PANTHER" id="PTHR45690:SF19">
    <property type="entry name" value="NACHT, LRR AND PYD DOMAINS-CONTAINING PROTEIN 3"/>
    <property type="match status" value="1"/>
</dbReference>
<dbReference type="Pfam" id="PF13516">
    <property type="entry name" value="LRR_6"/>
    <property type="match status" value="2"/>
</dbReference>
<dbReference type="Gene3D" id="3.80.10.10">
    <property type="entry name" value="Ribonuclease Inhibitor"/>
    <property type="match status" value="2"/>
</dbReference>
<dbReference type="GO" id="GO:0005829">
    <property type="term" value="C:cytosol"/>
    <property type="evidence" value="ECO:0007669"/>
    <property type="project" value="UniProtKB-SubCell"/>
</dbReference>